<dbReference type="AlphaFoldDB" id="A0A1I0D557"/>
<evidence type="ECO:0000313" key="2">
    <source>
        <dbReference type="EMBL" id="SET27324.1"/>
    </source>
</evidence>
<dbReference type="OrthoDB" id="5450709at2"/>
<keyword evidence="3" id="KW-1185">Reference proteome</keyword>
<reference evidence="3" key="1">
    <citation type="submission" date="2016-10" db="EMBL/GenBank/DDBJ databases">
        <authorList>
            <person name="Varghese N."/>
            <person name="Submissions S."/>
        </authorList>
    </citation>
    <scope>NUCLEOTIDE SEQUENCE [LARGE SCALE GENOMIC DNA]</scope>
    <source>
        <strain evidence="3">Nm71</strain>
    </source>
</reference>
<dbReference type="Pfam" id="PF12094">
    <property type="entry name" value="DUF3570"/>
    <property type="match status" value="1"/>
</dbReference>
<name>A0A1I0D557_9PROT</name>
<feature type="region of interest" description="Disordered" evidence="1">
    <location>
        <begin position="573"/>
        <end position="594"/>
    </location>
</feature>
<gene>
    <name evidence="2" type="ORF">SAMN05216326_11839</name>
</gene>
<evidence type="ECO:0000256" key="1">
    <source>
        <dbReference type="SAM" id="MobiDB-lite"/>
    </source>
</evidence>
<evidence type="ECO:0008006" key="4">
    <source>
        <dbReference type="Google" id="ProtNLM"/>
    </source>
</evidence>
<dbReference type="RefSeq" id="WP_090658944.1">
    <property type="nucleotide sequence ID" value="NZ_FOIA01000018.1"/>
</dbReference>
<dbReference type="Proteomes" id="UP000199345">
    <property type="component" value="Unassembled WGS sequence"/>
</dbReference>
<dbReference type="InterPro" id="IPR021953">
    <property type="entry name" value="DUF3570"/>
</dbReference>
<organism evidence="2 3">
    <name type="scientific">Nitrosomonas marina</name>
    <dbReference type="NCBI Taxonomy" id="917"/>
    <lineage>
        <taxon>Bacteria</taxon>
        <taxon>Pseudomonadati</taxon>
        <taxon>Pseudomonadota</taxon>
        <taxon>Betaproteobacteria</taxon>
        <taxon>Nitrosomonadales</taxon>
        <taxon>Nitrosomonadaceae</taxon>
        <taxon>Nitrosomonas</taxon>
    </lineage>
</organism>
<evidence type="ECO:0000313" key="3">
    <source>
        <dbReference type="Proteomes" id="UP000199345"/>
    </source>
</evidence>
<dbReference type="EMBL" id="FOIA01000018">
    <property type="protein sequence ID" value="SET27324.1"/>
    <property type="molecule type" value="Genomic_DNA"/>
</dbReference>
<sequence length="919" mass="101593">MAKKNNKPKISLKRAVNSIASNKPVTRKRQRGTAVAAAGSSKTLQALTSAAVMLPGLLLPSAQAADGDHINFQFSRYQESKRNLFGIPNSQNPIRADILHGSGLFTLTDRAKFAFSYTQDIWSGATPIVTSPLAANPYSPIRRNTPSGTVVAGASPLMNPSEGVLLDRDLNPLQRDTGMQDTRSVLVLATASPETRNQANFRLGYEWYEAEINASAGFSLENDYKSSFGNLGGRLDFNQKLTSVKFGAGYTSSDISAILDHDAAPYLTKTAFSDQIRRREDGAEILRAERQDWAANIGVTQVLTKHSLVDANFGYTHSNGYLENPYKAVTVIFVDPEVLNNGQTTPILGDVRALLEQRPGQRNQFAFSTKYIQHINPLDAALHFNYRFSTDDWGINTNTFSANWIQPLPGGWIVTPRIRYYSQDSADFYQPYLITQQNYSTQAVDSLGRNIWVDSNNPDIEYVRDENFNLLDSEGNIVSVSDVQPKTIPFDAGKLPGDFSSDHRLAGFGALSGGVTLRKEFAKGIALEAGFEYYTRASSMKLGSGGGNSFADFDYYVANAALTINPGIMSLPGSSGHAHHHAHTGKDNSHKHSRHHLQPAGLMFAHMLDNPGEFMVGYNFMYSRMGGNMLHGSNTVSDPTIVSEGCSTEILCTFKPAEMDMRMHMLDIMYAPTRWLNLMLMPRFMDMEMHLQELEGRPPPEPGEHQHFGGHTTGVIGDTLIASLIKLYEKQGHRVHAGLGISAPTGKTDLEIRRVFRVDGGAIHFGMQLGSGTWDFVPSLTYTGEYNRWNWGAQVSGVKRMEDRNESGYRLGDLFQATTWGGIDLTSWLTASVRGLYTLQDRIHGDFNTLNARIGPMDFPSNYGGQFWNIGLGVNAIIPDGRFAGHHFGFEWLQPVHTDVNGFQLDRKGALTASWSYRF</sequence>
<protein>
    <recommendedName>
        <fullName evidence="4">DUF3570 domain-containing protein</fullName>
    </recommendedName>
</protein>
<accession>A0A1I0D557</accession>
<proteinExistence type="predicted"/>